<comment type="caution">
    <text evidence="5">The sequence shown here is derived from an EMBL/GenBank/DDBJ whole genome shotgun (WGS) entry which is preliminary data.</text>
</comment>
<accession>A0ABT0G910</accession>
<keyword evidence="6" id="KW-1185">Reference proteome</keyword>
<keyword evidence="4" id="KW-0804">Transcription</keyword>
<organism evidence="5 6">
    <name type="scientific">Actinomadura luzonensis</name>
    <dbReference type="NCBI Taxonomy" id="2805427"/>
    <lineage>
        <taxon>Bacteria</taxon>
        <taxon>Bacillati</taxon>
        <taxon>Actinomycetota</taxon>
        <taxon>Actinomycetes</taxon>
        <taxon>Streptosporangiales</taxon>
        <taxon>Thermomonosporaceae</taxon>
        <taxon>Actinomadura</taxon>
    </lineage>
</organism>
<sequence length="110" mass="12164">MLEDEVLAALWAAGHPMSPGEVQAELPDSLAYTTVMTTLARLHDKGLVSRERAGRGYVYRPVISEAEYTAAAMTDLLHRRSDRAGVLARFVCALSPDDEKMLRRFLGWGS</sequence>
<dbReference type="InterPro" id="IPR036388">
    <property type="entry name" value="WH-like_DNA-bd_sf"/>
</dbReference>
<evidence type="ECO:0000313" key="5">
    <source>
        <dbReference type="EMBL" id="MCK2221076.1"/>
    </source>
</evidence>
<evidence type="ECO:0000313" key="6">
    <source>
        <dbReference type="Proteomes" id="UP001317259"/>
    </source>
</evidence>
<dbReference type="InterPro" id="IPR005650">
    <property type="entry name" value="BlaI_family"/>
</dbReference>
<reference evidence="5 6" key="1">
    <citation type="submission" date="2022-04" db="EMBL/GenBank/DDBJ databases">
        <title>Genome draft of Actinomadura sp. ATCC 31491.</title>
        <authorList>
            <person name="Shi X."/>
            <person name="Du Y."/>
        </authorList>
    </citation>
    <scope>NUCLEOTIDE SEQUENCE [LARGE SCALE GENOMIC DNA]</scope>
    <source>
        <strain evidence="5 6">ATCC 31491</strain>
    </source>
</reference>
<dbReference type="Gene3D" id="1.10.10.10">
    <property type="entry name" value="Winged helix-like DNA-binding domain superfamily/Winged helix DNA-binding domain"/>
    <property type="match status" value="1"/>
</dbReference>
<keyword evidence="2" id="KW-0805">Transcription regulation</keyword>
<comment type="similarity">
    <text evidence="1">Belongs to the BlaI transcriptional regulatory family.</text>
</comment>
<keyword evidence="3" id="KW-0238">DNA-binding</keyword>
<evidence type="ECO:0000256" key="2">
    <source>
        <dbReference type="ARBA" id="ARBA00023015"/>
    </source>
</evidence>
<name>A0ABT0G910_9ACTN</name>
<dbReference type="Pfam" id="PF03965">
    <property type="entry name" value="Penicillinase_R"/>
    <property type="match status" value="1"/>
</dbReference>
<evidence type="ECO:0000256" key="1">
    <source>
        <dbReference type="ARBA" id="ARBA00011046"/>
    </source>
</evidence>
<gene>
    <name evidence="5" type="ORF">MF672_045835</name>
</gene>
<evidence type="ECO:0000256" key="3">
    <source>
        <dbReference type="ARBA" id="ARBA00023125"/>
    </source>
</evidence>
<dbReference type="RefSeq" id="WP_242380791.1">
    <property type="nucleotide sequence ID" value="NZ_JAKRKC020000003.1"/>
</dbReference>
<evidence type="ECO:0000256" key="4">
    <source>
        <dbReference type="ARBA" id="ARBA00023163"/>
    </source>
</evidence>
<dbReference type="Proteomes" id="UP001317259">
    <property type="component" value="Unassembled WGS sequence"/>
</dbReference>
<proteinExistence type="inferred from homology"/>
<dbReference type="SUPFAM" id="SSF46785">
    <property type="entry name" value="Winged helix' DNA-binding domain"/>
    <property type="match status" value="1"/>
</dbReference>
<protein>
    <submittedName>
        <fullName evidence="5">BlaI/MecI/CopY family transcriptional regulator</fullName>
    </submittedName>
</protein>
<dbReference type="Gene3D" id="6.10.140.850">
    <property type="match status" value="1"/>
</dbReference>
<dbReference type="InterPro" id="IPR036390">
    <property type="entry name" value="WH_DNA-bd_sf"/>
</dbReference>
<dbReference type="EMBL" id="JAKRKC020000003">
    <property type="protein sequence ID" value="MCK2221076.1"/>
    <property type="molecule type" value="Genomic_DNA"/>
</dbReference>